<dbReference type="Pfam" id="PF18861">
    <property type="entry name" value="PTP_tm"/>
    <property type="match status" value="1"/>
</dbReference>
<dbReference type="PRINTS" id="PR00700">
    <property type="entry name" value="PRTYPHPHTASE"/>
</dbReference>
<dbReference type="PANTHER" id="PTHR19134">
    <property type="entry name" value="RECEPTOR-TYPE TYROSINE-PROTEIN PHOSPHATASE"/>
    <property type="match status" value="1"/>
</dbReference>
<keyword evidence="3" id="KW-0472">Membrane</keyword>
<dbReference type="Gene3D" id="3.90.190.10">
    <property type="entry name" value="Protein tyrosine phosphatase superfamily"/>
    <property type="match status" value="1"/>
</dbReference>
<dbReference type="InterPro" id="IPR041201">
    <property type="entry name" value="PTPRJ_TM"/>
</dbReference>
<name>A0A814K1F2_ADIRI</name>
<dbReference type="PROSITE" id="PS50056">
    <property type="entry name" value="TYR_PHOSPHATASE_2"/>
    <property type="match status" value="1"/>
</dbReference>
<evidence type="ECO:0000256" key="1">
    <source>
        <dbReference type="ARBA" id="ARBA00004479"/>
    </source>
</evidence>
<dbReference type="GO" id="GO:0004725">
    <property type="term" value="F:protein tyrosine phosphatase activity"/>
    <property type="evidence" value="ECO:0007669"/>
    <property type="project" value="UniProtKB-EC"/>
</dbReference>
<dbReference type="SUPFAM" id="SSF52799">
    <property type="entry name" value="(Phosphotyrosine protein) phosphatases II"/>
    <property type="match status" value="1"/>
</dbReference>
<dbReference type="SMART" id="SM00404">
    <property type="entry name" value="PTPc_motif"/>
    <property type="match status" value="1"/>
</dbReference>
<dbReference type="InterPro" id="IPR000387">
    <property type="entry name" value="Tyr_Pase_dom"/>
</dbReference>
<comment type="caution">
    <text evidence="6">The sequence shown here is derived from an EMBL/GenBank/DDBJ whole genome shotgun (WGS) entry which is preliminary data.</text>
</comment>
<gene>
    <name evidence="6" type="ORF">XAT740_LOCUS15464</name>
</gene>
<evidence type="ECO:0000256" key="2">
    <source>
        <dbReference type="ARBA" id="ARBA00051722"/>
    </source>
</evidence>
<dbReference type="EMBL" id="CAJNOR010000955">
    <property type="protein sequence ID" value="CAF1044897.1"/>
    <property type="molecule type" value="Genomic_DNA"/>
</dbReference>
<dbReference type="InterPro" id="IPR029021">
    <property type="entry name" value="Prot-tyrosine_phosphatase-like"/>
</dbReference>
<evidence type="ECO:0000313" key="6">
    <source>
        <dbReference type="EMBL" id="CAF1044897.1"/>
    </source>
</evidence>
<dbReference type="InterPro" id="IPR003595">
    <property type="entry name" value="Tyr_Pase_cat"/>
</dbReference>
<keyword evidence="3" id="KW-0812">Transmembrane</keyword>
<evidence type="ECO:0008006" key="8">
    <source>
        <dbReference type="Google" id="ProtNLM"/>
    </source>
</evidence>
<dbReference type="InterPro" id="IPR050348">
    <property type="entry name" value="Protein-Tyr_Phosphatase"/>
</dbReference>
<dbReference type="AlphaFoldDB" id="A0A814K1F2"/>
<evidence type="ECO:0000259" key="5">
    <source>
        <dbReference type="PROSITE" id="PS50056"/>
    </source>
</evidence>
<dbReference type="Proteomes" id="UP000663828">
    <property type="component" value="Unassembled WGS sequence"/>
</dbReference>
<dbReference type="PANTHER" id="PTHR19134:SF449">
    <property type="entry name" value="TYROSINE-PROTEIN PHOSPHATASE 1"/>
    <property type="match status" value="1"/>
</dbReference>
<keyword evidence="3" id="KW-1133">Transmembrane helix</keyword>
<feature type="transmembrane region" description="Helical" evidence="3">
    <location>
        <begin position="569"/>
        <end position="590"/>
    </location>
</feature>
<dbReference type="InterPro" id="IPR016130">
    <property type="entry name" value="Tyr_Pase_AS"/>
</dbReference>
<dbReference type="GO" id="GO:0016020">
    <property type="term" value="C:membrane"/>
    <property type="evidence" value="ECO:0007669"/>
    <property type="project" value="UniProtKB-SubCell"/>
</dbReference>
<dbReference type="SMART" id="SM00194">
    <property type="entry name" value="PTPc"/>
    <property type="match status" value="1"/>
</dbReference>
<comment type="catalytic activity">
    <reaction evidence="2">
        <text>O-phospho-L-tyrosyl-[protein] + H2O = L-tyrosyl-[protein] + phosphate</text>
        <dbReference type="Rhea" id="RHEA:10684"/>
        <dbReference type="Rhea" id="RHEA-COMP:10136"/>
        <dbReference type="Rhea" id="RHEA-COMP:20101"/>
        <dbReference type="ChEBI" id="CHEBI:15377"/>
        <dbReference type="ChEBI" id="CHEBI:43474"/>
        <dbReference type="ChEBI" id="CHEBI:46858"/>
        <dbReference type="ChEBI" id="CHEBI:61978"/>
        <dbReference type="EC" id="3.1.3.48"/>
    </reaction>
</comment>
<feature type="domain" description="Tyrosine specific protein phosphatases" evidence="5">
    <location>
        <begin position="825"/>
        <end position="899"/>
    </location>
</feature>
<evidence type="ECO:0000313" key="7">
    <source>
        <dbReference type="Proteomes" id="UP000663828"/>
    </source>
</evidence>
<dbReference type="GO" id="GO:0032502">
    <property type="term" value="P:developmental process"/>
    <property type="evidence" value="ECO:0007669"/>
    <property type="project" value="UniProtKB-ARBA"/>
</dbReference>
<feature type="domain" description="Tyrosine-protein phosphatase" evidence="4">
    <location>
        <begin position="651"/>
        <end position="908"/>
    </location>
</feature>
<dbReference type="InterPro" id="IPR000242">
    <property type="entry name" value="PTP_cat"/>
</dbReference>
<protein>
    <recommendedName>
        <fullName evidence="8">Protein-tyrosine-phosphatase</fullName>
    </recommendedName>
</protein>
<accession>A0A814K1F2</accession>
<evidence type="ECO:0000259" key="4">
    <source>
        <dbReference type="PROSITE" id="PS50055"/>
    </source>
</evidence>
<dbReference type="PROSITE" id="PS00383">
    <property type="entry name" value="TYR_PHOSPHATASE_1"/>
    <property type="match status" value="1"/>
</dbReference>
<proteinExistence type="predicted"/>
<reference evidence="6" key="1">
    <citation type="submission" date="2021-02" db="EMBL/GenBank/DDBJ databases">
        <authorList>
            <person name="Nowell W R."/>
        </authorList>
    </citation>
    <scope>NUCLEOTIDE SEQUENCE</scope>
</reference>
<sequence>MDILKSCFNIDPTSQKSPNINNCSLTNVSGLIISDLKNPLYRCQITEVLSNNEIHGACRHAWNDTGRNSTHHDGVHINNITDDSFVLELIDSSDVDRRNRVHWCNRSNLPDGCIYTCLNVELHSVHQFSLITPRISRLYAVTNMYFRESPMDKRIGNIFFTPPSSSYDYIDLRCSTEDSLCVEQHWLTNITISCHHCDHISLFPITRGVKYNCTAYTVKNNIFLAATNDFNFETILEPILYNQSSQINASSVYLNFIRQSDFASVTLICSSQSSTPGSCPSISTTSYNCSTNLIFNGTLGCDYQCYFKTVKNDYDDRYSDIYSLSFLPPKPHIRIDDKNSTWISVSWSLDNNVYVHSFDLFINSTNFPNIDNSYRSHYFPNLPPNKMYEIYIRLNANHRVESDRIYVKTSEDAPLHPSSSDIFNKIVPWSRSTLSTTEQIKIDIDLSLFSHDYGFVHHYMIYVRQDQWRYSAVPYMNGTYAEAWNNPTIDYLAAVIPVYSQDKQSKTHELILGSEVGCYHSSPCNGKLKPNIDYKIIVGGCSKGGCTYVLSRPFRTYVPYNDPEPAKSIAWVAVFPGVAVLIVIIGLLIWKRKAIKKCCCRRANKSDSNSVKADFHDIKPTVSPNQYACSEMQPKLLVDYISLTDENKQNLINQFQELQNLEPKYDSRHQRWTDDLHDRYSDIPSRGLWSKTAVHLTGPHRQHDYINANEIQGIHSPKQYIACQGPLENTCEDFWDMVMQYGVTKIVMLTKFDQLKCYPYIPMKKNQSVHFGKIKIETKGIQYHLNDQLETRQLLVKRENTVLHVVHYLYTNWSGFDVVDSQSVLDLIEIVNQTATFPIVVHCSSGTGRTGTYIAIDIIIHLLNQPNVDLSTMTLDVMGIVNQLKHERIHMVQTPEQYLLIHSCVEDYLKKQNRLSFLLRGSHLYERVDDNLTGAADELCLDLDQAENIQHHNFTTATKKLSGAYCIPNDDSYYPKSSVNNDPTQITIKNF</sequence>
<dbReference type="Pfam" id="PF00102">
    <property type="entry name" value="Y_phosphatase"/>
    <property type="match status" value="1"/>
</dbReference>
<dbReference type="InterPro" id="IPR036116">
    <property type="entry name" value="FN3_sf"/>
</dbReference>
<evidence type="ECO:0000256" key="3">
    <source>
        <dbReference type="SAM" id="Phobius"/>
    </source>
</evidence>
<keyword evidence="7" id="KW-1185">Reference proteome</keyword>
<dbReference type="PROSITE" id="PS50055">
    <property type="entry name" value="TYR_PHOSPHATASE_PTP"/>
    <property type="match status" value="1"/>
</dbReference>
<dbReference type="CDD" id="cd00047">
    <property type="entry name" value="PTPc"/>
    <property type="match status" value="1"/>
</dbReference>
<organism evidence="6 7">
    <name type="scientific">Adineta ricciae</name>
    <name type="common">Rotifer</name>
    <dbReference type="NCBI Taxonomy" id="249248"/>
    <lineage>
        <taxon>Eukaryota</taxon>
        <taxon>Metazoa</taxon>
        <taxon>Spiralia</taxon>
        <taxon>Gnathifera</taxon>
        <taxon>Rotifera</taxon>
        <taxon>Eurotatoria</taxon>
        <taxon>Bdelloidea</taxon>
        <taxon>Adinetida</taxon>
        <taxon>Adinetidae</taxon>
        <taxon>Adineta</taxon>
    </lineage>
</organism>
<comment type="subcellular location">
    <subcellularLocation>
        <location evidence="1">Membrane</location>
        <topology evidence="1">Single-pass type I membrane protein</topology>
    </subcellularLocation>
</comment>
<dbReference type="SUPFAM" id="SSF49265">
    <property type="entry name" value="Fibronectin type III"/>
    <property type="match status" value="1"/>
</dbReference>